<evidence type="ECO:0000313" key="4">
    <source>
        <dbReference type="Proteomes" id="UP000297031"/>
    </source>
</evidence>
<reference evidence="3 4" key="1">
    <citation type="submission" date="2019-02" db="EMBL/GenBank/DDBJ databases">
        <title>Isolation and identification of novel species under the genus Muribaculum.</title>
        <authorList>
            <person name="Miyake S."/>
            <person name="Ding Y."/>
            <person name="Low A."/>
            <person name="Soh M."/>
            <person name="Seedorf H."/>
        </authorList>
    </citation>
    <scope>NUCLEOTIDE SEQUENCE [LARGE SCALE GENOMIC DNA]</scope>
    <source>
        <strain evidence="3 4">TLL-A4</strain>
    </source>
</reference>
<dbReference type="KEGG" id="mgod:E7746_00875"/>
<name>A0A4P7VLJ5_9BACT</name>
<keyword evidence="4" id="KW-1185">Reference proteome</keyword>
<feature type="compositionally biased region" description="Basic residues" evidence="1">
    <location>
        <begin position="259"/>
        <end position="270"/>
    </location>
</feature>
<evidence type="ECO:0008006" key="5">
    <source>
        <dbReference type="Google" id="ProtNLM"/>
    </source>
</evidence>
<organism evidence="3 4">
    <name type="scientific">Muribaculum gordoncarteri</name>
    <dbReference type="NCBI Taxonomy" id="2530390"/>
    <lineage>
        <taxon>Bacteria</taxon>
        <taxon>Pseudomonadati</taxon>
        <taxon>Bacteroidota</taxon>
        <taxon>Bacteroidia</taxon>
        <taxon>Bacteroidales</taxon>
        <taxon>Muribaculaceae</taxon>
        <taxon>Muribaculum</taxon>
    </lineage>
</organism>
<evidence type="ECO:0000313" key="3">
    <source>
        <dbReference type="EMBL" id="QCD34535.1"/>
    </source>
</evidence>
<feature type="chain" id="PRO_5020656245" description="PRC-barrel domain-containing protein" evidence="2">
    <location>
        <begin position="20"/>
        <end position="270"/>
    </location>
</feature>
<dbReference type="EMBL" id="CP039393">
    <property type="protein sequence ID" value="QCD34535.1"/>
    <property type="molecule type" value="Genomic_DNA"/>
</dbReference>
<feature type="region of interest" description="Disordered" evidence="1">
    <location>
        <begin position="251"/>
        <end position="270"/>
    </location>
</feature>
<evidence type="ECO:0000256" key="1">
    <source>
        <dbReference type="SAM" id="MobiDB-lite"/>
    </source>
</evidence>
<proteinExistence type="predicted"/>
<protein>
    <recommendedName>
        <fullName evidence="5">PRC-barrel domain-containing protein</fullName>
    </recommendedName>
</protein>
<gene>
    <name evidence="3" type="ORF">E7746_00875</name>
</gene>
<keyword evidence="2" id="KW-0732">Signal</keyword>
<sequence length="270" mass="29932">MKTILSVITLALATSVAFAADFDDALNYETITLKSGDKVSGYIVSQNNSEFFTFKPVEQYVEADTCIADTAVVEVVPLDMAVADSTVVECDSVAEVVVVEPVDFSLVDSVEVVEAVDNPSEIRLNWDDVSYIERNTSLGGILDVIVLGDNTEYVGYIIRNNPVSGIRFKTLDNKVHMLKWDDIVIYSRRPLDPEKSILSQSPLISTYTFAGLKPLEGLIVEQDYETGLITIETTDGSVQRNSARITNITNRPNENLYTPKRKTTKRKAVY</sequence>
<feature type="signal peptide" evidence="2">
    <location>
        <begin position="1"/>
        <end position="19"/>
    </location>
</feature>
<dbReference type="RefSeq" id="WP_136409543.1">
    <property type="nucleotide sequence ID" value="NZ_CP039393.1"/>
</dbReference>
<dbReference type="Proteomes" id="UP000297031">
    <property type="component" value="Chromosome"/>
</dbReference>
<evidence type="ECO:0000256" key="2">
    <source>
        <dbReference type="SAM" id="SignalP"/>
    </source>
</evidence>
<accession>A0A4P7VLJ5</accession>
<dbReference type="AlphaFoldDB" id="A0A4P7VLJ5"/>